<proteinExistence type="predicted"/>
<evidence type="ECO:0000313" key="1">
    <source>
        <dbReference type="EMBL" id="MPR37061.1"/>
    </source>
</evidence>
<sequence>MLINEFYIQLTVTDEQKAYARKLVEYSLTHHRVANIWDKASDKKNHTRLLRFTGTLGEVVFADLYQLPRPMRSFGATDGQDWGQDFVLRTDGGLFSLDVKSMKRQTGVLGADYVLNIPSTQLHKPNSRTTHYFCLSFHQSEQVGTVASLLGFVDKQAVEAGKLGILYPAGTRRIRADRTEFVFQEGTYEIVFGDISAPYVTDRIRSLPGFQVRFLKPVTSGTKHQ</sequence>
<comment type="caution">
    <text evidence="1">The sequence shown here is derived from an EMBL/GenBank/DDBJ whole genome shotgun (WGS) entry which is preliminary data.</text>
</comment>
<evidence type="ECO:0000313" key="2">
    <source>
        <dbReference type="Proteomes" id="UP000479293"/>
    </source>
</evidence>
<dbReference type="EMBL" id="WHLY01000002">
    <property type="protein sequence ID" value="MPR37061.1"/>
    <property type="molecule type" value="Genomic_DNA"/>
</dbReference>
<accession>A0A7C9BJX3</accession>
<protein>
    <submittedName>
        <fullName evidence="1">Uncharacterized protein</fullName>
    </submittedName>
</protein>
<organism evidence="1 2">
    <name type="scientific">Salmonirosea aquatica</name>
    <dbReference type="NCBI Taxonomy" id="2654236"/>
    <lineage>
        <taxon>Bacteria</taxon>
        <taxon>Pseudomonadati</taxon>
        <taxon>Bacteroidota</taxon>
        <taxon>Cytophagia</taxon>
        <taxon>Cytophagales</taxon>
        <taxon>Spirosomataceae</taxon>
        <taxon>Salmonirosea</taxon>
    </lineage>
</organism>
<reference evidence="1 2" key="1">
    <citation type="submission" date="2019-10" db="EMBL/GenBank/DDBJ databases">
        <title>Draft Genome Sequence of Cytophagaceae sp. SJW1-29.</title>
        <authorList>
            <person name="Choi A."/>
        </authorList>
    </citation>
    <scope>NUCLEOTIDE SEQUENCE [LARGE SCALE GENOMIC DNA]</scope>
    <source>
        <strain evidence="1 2">SJW1-29</strain>
    </source>
</reference>
<name>A0A7C9BJX3_9BACT</name>
<keyword evidence="2" id="KW-1185">Reference proteome</keyword>
<dbReference type="Proteomes" id="UP000479293">
    <property type="component" value="Unassembled WGS sequence"/>
</dbReference>
<gene>
    <name evidence="1" type="ORF">GBK04_27925</name>
</gene>
<dbReference type="AlphaFoldDB" id="A0A7C9BJX3"/>